<proteinExistence type="predicted"/>
<dbReference type="AlphaFoldDB" id="A7NJV1"/>
<keyword evidence="2" id="KW-1185">Reference proteome</keyword>
<evidence type="ECO:0008006" key="3">
    <source>
        <dbReference type="Google" id="ProtNLM"/>
    </source>
</evidence>
<organism evidence="1 2">
    <name type="scientific">Roseiflexus castenholzii (strain DSM 13941 / HLO8)</name>
    <dbReference type="NCBI Taxonomy" id="383372"/>
    <lineage>
        <taxon>Bacteria</taxon>
        <taxon>Bacillati</taxon>
        <taxon>Chloroflexota</taxon>
        <taxon>Chloroflexia</taxon>
        <taxon>Chloroflexales</taxon>
        <taxon>Roseiflexineae</taxon>
        <taxon>Roseiflexaceae</taxon>
        <taxon>Roseiflexus</taxon>
    </lineage>
</organism>
<dbReference type="PANTHER" id="PTHR37953">
    <property type="entry name" value="UPF0127 PROTEIN MJ1496"/>
    <property type="match status" value="1"/>
</dbReference>
<reference evidence="1 2" key="1">
    <citation type="submission" date="2007-08" db="EMBL/GenBank/DDBJ databases">
        <title>Complete sequence of Roseiflexus castenholzii DSM 13941.</title>
        <authorList>
            <consortium name="US DOE Joint Genome Institute"/>
            <person name="Copeland A."/>
            <person name="Lucas S."/>
            <person name="Lapidus A."/>
            <person name="Barry K."/>
            <person name="Glavina del Rio T."/>
            <person name="Dalin E."/>
            <person name="Tice H."/>
            <person name="Pitluck S."/>
            <person name="Thompson L.S."/>
            <person name="Brettin T."/>
            <person name="Bruce D."/>
            <person name="Detter J.C."/>
            <person name="Han C."/>
            <person name="Tapia R."/>
            <person name="Schmutz J."/>
            <person name="Larimer F."/>
            <person name="Land M."/>
            <person name="Hauser L."/>
            <person name="Kyrpides N."/>
            <person name="Mikhailova N."/>
            <person name="Bryant D.A."/>
            <person name="Hanada S."/>
            <person name="Tsukatani Y."/>
            <person name="Richardson P."/>
        </authorList>
    </citation>
    <scope>NUCLEOTIDE SEQUENCE [LARGE SCALE GENOMIC DNA]</scope>
    <source>
        <strain evidence="2">DSM 13941 / HLO8</strain>
    </source>
</reference>
<dbReference type="PANTHER" id="PTHR37953:SF1">
    <property type="entry name" value="UPF0127 PROTEIN MJ1496"/>
    <property type="match status" value="1"/>
</dbReference>
<dbReference type="Proteomes" id="UP000000263">
    <property type="component" value="Chromosome"/>
</dbReference>
<protein>
    <recommendedName>
        <fullName evidence="3">DUF192 domain-containing protein</fullName>
    </recommendedName>
</protein>
<accession>A7NJV1</accession>
<dbReference type="RefSeq" id="WP_012120198.1">
    <property type="nucleotide sequence ID" value="NC_009767.1"/>
</dbReference>
<dbReference type="eggNOG" id="COG1430">
    <property type="taxonomic scope" value="Bacteria"/>
</dbReference>
<sequence>MSTPSVASLTVIENLTRGTVIADRAEVARSLLARGRGLMGRTNLPAGYGLILVPESSIHMFFMRIPIDVLFVDRQHRVIGVREALPPWHPFAGVAPWRGHYVVELPVGAIRASGTEVGDKLRVTPGI</sequence>
<gene>
    <name evidence="1" type="ordered locus">Rcas_1679</name>
</gene>
<dbReference type="OrthoDB" id="9813379at2"/>
<dbReference type="KEGG" id="rca:Rcas_1679"/>
<dbReference type="EMBL" id="CP000804">
    <property type="protein sequence ID" value="ABU57771.1"/>
    <property type="molecule type" value="Genomic_DNA"/>
</dbReference>
<dbReference type="Pfam" id="PF02643">
    <property type="entry name" value="DUF192"/>
    <property type="match status" value="1"/>
</dbReference>
<name>A7NJV1_ROSCS</name>
<dbReference type="Gene3D" id="2.60.120.1140">
    <property type="entry name" value="Protein of unknown function DUF192"/>
    <property type="match status" value="1"/>
</dbReference>
<dbReference type="InterPro" id="IPR003795">
    <property type="entry name" value="DUF192"/>
</dbReference>
<evidence type="ECO:0000313" key="1">
    <source>
        <dbReference type="EMBL" id="ABU57771.1"/>
    </source>
</evidence>
<dbReference type="HOGENOM" id="CLU_097039_4_0_0"/>
<evidence type="ECO:0000313" key="2">
    <source>
        <dbReference type="Proteomes" id="UP000000263"/>
    </source>
</evidence>
<dbReference type="STRING" id="383372.Rcas_1679"/>
<dbReference type="InterPro" id="IPR038695">
    <property type="entry name" value="Saro_0823-like_sf"/>
</dbReference>